<proteinExistence type="predicted"/>
<dbReference type="EMBL" id="BGPR01086757">
    <property type="protein sequence ID" value="GBM04615.1"/>
    <property type="molecule type" value="Genomic_DNA"/>
</dbReference>
<feature type="region of interest" description="Disordered" evidence="1">
    <location>
        <begin position="1"/>
        <end position="43"/>
    </location>
</feature>
<accession>A0A4Y2CMU0</accession>
<protein>
    <submittedName>
        <fullName evidence="2">Uncharacterized protein</fullName>
    </submittedName>
</protein>
<evidence type="ECO:0000313" key="2">
    <source>
        <dbReference type="EMBL" id="GBM04615.1"/>
    </source>
</evidence>
<dbReference type="AlphaFoldDB" id="A0A4Y2CMU0"/>
<evidence type="ECO:0000313" key="3">
    <source>
        <dbReference type="Proteomes" id="UP000499080"/>
    </source>
</evidence>
<organism evidence="2 3">
    <name type="scientific">Araneus ventricosus</name>
    <name type="common">Orbweaver spider</name>
    <name type="synonym">Epeira ventricosa</name>
    <dbReference type="NCBI Taxonomy" id="182803"/>
    <lineage>
        <taxon>Eukaryota</taxon>
        <taxon>Metazoa</taxon>
        <taxon>Ecdysozoa</taxon>
        <taxon>Arthropoda</taxon>
        <taxon>Chelicerata</taxon>
        <taxon>Arachnida</taxon>
        <taxon>Araneae</taxon>
        <taxon>Araneomorphae</taxon>
        <taxon>Entelegynae</taxon>
        <taxon>Araneoidea</taxon>
        <taxon>Araneidae</taxon>
        <taxon>Araneus</taxon>
    </lineage>
</organism>
<gene>
    <name evidence="2" type="ORF">AVEN_16999_1</name>
</gene>
<reference evidence="2 3" key="1">
    <citation type="journal article" date="2019" name="Sci. Rep.">
        <title>Orb-weaving spider Araneus ventricosus genome elucidates the spidroin gene catalogue.</title>
        <authorList>
            <person name="Kono N."/>
            <person name="Nakamura H."/>
            <person name="Ohtoshi R."/>
            <person name="Moran D.A.P."/>
            <person name="Shinohara A."/>
            <person name="Yoshida Y."/>
            <person name="Fujiwara M."/>
            <person name="Mori M."/>
            <person name="Tomita M."/>
            <person name="Arakawa K."/>
        </authorList>
    </citation>
    <scope>NUCLEOTIDE SEQUENCE [LARGE SCALE GENOMIC DNA]</scope>
</reference>
<dbReference type="Proteomes" id="UP000499080">
    <property type="component" value="Unassembled WGS sequence"/>
</dbReference>
<evidence type="ECO:0000256" key="1">
    <source>
        <dbReference type="SAM" id="MobiDB-lite"/>
    </source>
</evidence>
<sequence>MKNSKKPIVWRGSWEEEEAQEGAWASRSLVGSEPSGLNEPNCG</sequence>
<comment type="caution">
    <text evidence="2">The sequence shown here is derived from an EMBL/GenBank/DDBJ whole genome shotgun (WGS) entry which is preliminary data.</text>
</comment>
<feature type="non-terminal residue" evidence="2">
    <location>
        <position position="43"/>
    </location>
</feature>
<keyword evidence="3" id="KW-1185">Reference proteome</keyword>
<name>A0A4Y2CMU0_ARAVE</name>